<evidence type="ECO:0000313" key="12">
    <source>
        <dbReference type="Proteomes" id="UP000285301"/>
    </source>
</evidence>
<dbReference type="Proteomes" id="UP000285301">
    <property type="component" value="Unassembled WGS sequence"/>
</dbReference>
<sequence length="912" mass="103472">MESINVSGRLPTGDQPKVTGLSPNEGPPGTKITIRGENLGKSPQDLIGLQICGVNCLMYADWKSSSKILARSGRCKGLGDVIVTTRSGGRGTCTVQFNGYEDTVSPTKESAVWINEDEYFVFNNTRHRAVSSPSLFAQDPLGLCPDEDSPTIRSKANESFKQLFPEGSNEKDCGNLLSPNFIPAWYLLENHSKASFKDLKKGLQCLKQKVNEKSPTSDFGPLTLLKPHVLAVIECLDALKAVNMALKKDKQDAGSDLTSKIEDSIQKALDEAHEIFDTVLTKKDMADSTRNALNVLQRYRFLFNLPSSIERNIVKGDYDIVINDYSRAKSLFSDTQVKVFQKVYAEVEQRINKFRDTLCDKLKAIWNNKEGRNIEELKKLVKYLTNLEVKGNPGWESVLAIKDSLLRSLIDCSKNHLSLAKSKSNNPLVVENDSLTDEDYESQEAPQVVQFLEEVTEIFSQNFSDVVKLGNAYLSGDMYIKETEDQLIRKEKYFSEEIIHKLIELVISLIRSALLPNTIKNIPGIEPWPLDSSDTFVIWLPHCLRTVTNFYEILRKQELSQNSDQIAQQLIVDLKTHSLICLFKKAAEEVKQLSEKENWDVHLDDAIGSRTQLPLLFESKVMEILQLIRETILQSSLPGETDIFSKINVQGQMKQLSQNLLQAFVEALEKTVVGAVTSPTTVLKNNPNYEHRMLIVICNCTFTTNQVLPRLHDGFEKYNYPNMNTVIKVVQSKYRELENKLLQEYIKKKCEPIIEGIDNCIYLIDKDQFATGSKPTDVSYYVKEALMNIIEVQAEVFSIAPPLVRKIMINVIDNAAEEYARLYAYLSDQMTESKNLQATLDLAALQYAFDNPENYKSLKSERMFGSCRLHLRDVPNPKDMQHLYSLLNQFKTTMFLQLACFRWKSEQTLITI</sequence>
<evidence type="ECO:0000256" key="5">
    <source>
        <dbReference type="ARBA" id="ARBA00022483"/>
    </source>
</evidence>
<feature type="domain" description="Exocyst complex component EXOC2/Sec5 N-terminal" evidence="10">
    <location>
        <begin position="138"/>
        <end position="901"/>
    </location>
</feature>
<dbReference type="Pfam" id="PF15469">
    <property type="entry name" value="Sec5"/>
    <property type="match status" value="1"/>
</dbReference>
<evidence type="ECO:0000256" key="7">
    <source>
        <dbReference type="RuleBase" id="RU365069"/>
    </source>
</evidence>
<keyword evidence="5 7" id="KW-0268">Exocytosis</keyword>
<evidence type="ECO:0000256" key="4">
    <source>
        <dbReference type="ARBA" id="ARBA00022448"/>
    </source>
</evidence>
<dbReference type="SUPFAM" id="SSF81296">
    <property type="entry name" value="E set domains"/>
    <property type="match status" value="1"/>
</dbReference>
<dbReference type="InterPro" id="IPR029175">
    <property type="entry name" value="EXOC2/Sec5"/>
</dbReference>
<feature type="region of interest" description="Disordered" evidence="8">
    <location>
        <begin position="1"/>
        <end position="29"/>
    </location>
</feature>
<dbReference type="InterPro" id="IPR013783">
    <property type="entry name" value="Ig-like_fold"/>
</dbReference>
<feature type="domain" description="IPT/TIG" evidence="9">
    <location>
        <begin position="16"/>
        <end position="91"/>
    </location>
</feature>
<reference evidence="11 12" key="1">
    <citation type="journal article" date="2018" name="Gigascience">
        <title>Genomes of trombidid mites reveal novel predicted allergens and laterally-transferred genes associated with secondary metabolism.</title>
        <authorList>
            <person name="Dong X."/>
            <person name="Chaisiri K."/>
            <person name="Xia D."/>
            <person name="Armstrong S.D."/>
            <person name="Fang Y."/>
            <person name="Donnelly M.J."/>
            <person name="Kadowaki T."/>
            <person name="McGarry J.W."/>
            <person name="Darby A.C."/>
            <person name="Makepeace B.L."/>
        </authorList>
    </citation>
    <scope>NUCLEOTIDE SEQUENCE [LARGE SCALE GENOMIC DNA]</scope>
    <source>
        <strain evidence="11">UoL-WK</strain>
    </source>
</reference>
<dbReference type="Pfam" id="PF01833">
    <property type="entry name" value="TIG"/>
    <property type="match status" value="1"/>
</dbReference>
<dbReference type="GO" id="GO:0015031">
    <property type="term" value="P:protein transport"/>
    <property type="evidence" value="ECO:0007669"/>
    <property type="project" value="UniProtKB-KW"/>
</dbReference>
<keyword evidence="12" id="KW-1185">Reference proteome</keyword>
<dbReference type="GO" id="GO:0000145">
    <property type="term" value="C:exocyst"/>
    <property type="evidence" value="ECO:0007669"/>
    <property type="project" value="UniProtKB-UniRule"/>
</dbReference>
<dbReference type="PANTHER" id="PTHR13043">
    <property type="entry name" value="EXOCYST COMPLEX COMPONENT SEC5"/>
    <property type="match status" value="1"/>
</dbReference>
<protein>
    <recommendedName>
        <fullName evidence="3 7">Exocyst complex component 2</fullName>
    </recommendedName>
</protein>
<evidence type="ECO:0000259" key="9">
    <source>
        <dbReference type="Pfam" id="PF01833"/>
    </source>
</evidence>
<proteinExistence type="inferred from homology"/>
<dbReference type="InterPro" id="IPR002909">
    <property type="entry name" value="IPT_dom"/>
</dbReference>
<evidence type="ECO:0000259" key="10">
    <source>
        <dbReference type="Pfam" id="PF15469"/>
    </source>
</evidence>
<dbReference type="InterPro" id="IPR039481">
    <property type="entry name" value="EXOC2/Sec5_N_dom"/>
</dbReference>
<dbReference type="STRING" id="1965070.A0A3S3PYX3"/>
<keyword evidence="4 7" id="KW-0813">Transport</keyword>
<comment type="function">
    <text evidence="1 7">Component of the exocyst complex involved in the docking of exocytic vesicles with fusion sites on the plasma membrane.</text>
</comment>
<dbReference type="PANTHER" id="PTHR13043:SF1">
    <property type="entry name" value="EXOCYST COMPLEX COMPONENT 2"/>
    <property type="match status" value="1"/>
</dbReference>
<name>A0A3S3PYX3_9ACAR</name>
<dbReference type="InterPro" id="IPR014756">
    <property type="entry name" value="Ig_E-set"/>
</dbReference>
<dbReference type="FunFam" id="2.60.40.10:FF:000196">
    <property type="entry name" value="Exocyst complex component 2"/>
    <property type="match status" value="1"/>
</dbReference>
<evidence type="ECO:0000256" key="8">
    <source>
        <dbReference type="SAM" id="MobiDB-lite"/>
    </source>
</evidence>
<comment type="subunit">
    <text evidence="7">Component of the exocyst complex.</text>
</comment>
<dbReference type="GO" id="GO:0006893">
    <property type="term" value="P:Golgi to plasma membrane transport"/>
    <property type="evidence" value="ECO:0007669"/>
    <property type="project" value="UniProtKB-UniRule"/>
</dbReference>
<keyword evidence="6 7" id="KW-0653">Protein transport</keyword>
<dbReference type="Gene3D" id="2.60.40.10">
    <property type="entry name" value="Immunoglobulins"/>
    <property type="match status" value="1"/>
</dbReference>
<evidence type="ECO:0000256" key="6">
    <source>
        <dbReference type="ARBA" id="ARBA00022927"/>
    </source>
</evidence>
<dbReference type="OrthoDB" id="26242at2759"/>
<evidence type="ECO:0000256" key="2">
    <source>
        <dbReference type="ARBA" id="ARBA00010578"/>
    </source>
</evidence>
<evidence type="ECO:0000256" key="3">
    <source>
        <dbReference type="ARBA" id="ARBA00017526"/>
    </source>
</evidence>
<dbReference type="EMBL" id="NCKU01001998">
    <property type="protein sequence ID" value="RWS10702.1"/>
    <property type="molecule type" value="Genomic_DNA"/>
</dbReference>
<organism evidence="11 12">
    <name type="scientific">Dinothrombium tinctorium</name>
    <dbReference type="NCBI Taxonomy" id="1965070"/>
    <lineage>
        <taxon>Eukaryota</taxon>
        <taxon>Metazoa</taxon>
        <taxon>Ecdysozoa</taxon>
        <taxon>Arthropoda</taxon>
        <taxon>Chelicerata</taxon>
        <taxon>Arachnida</taxon>
        <taxon>Acari</taxon>
        <taxon>Acariformes</taxon>
        <taxon>Trombidiformes</taxon>
        <taxon>Prostigmata</taxon>
        <taxon>Anystina</taxon>
        <taxon>Parasitengona</taxon>
        <taxon>Trombidioidea</taxon>
        <taxon>Trombidiidae</taxon>
        <taxon>Dinothrombium</taxon>
    </lineage>
</organism>
<accession>A0A3S3PYX3</accession>
<comment type="caution">
    <text evidence="11">The sequence shown here is derived from an EMBL/GenBank/DDBJ whole genome shotgun (WGS) entry which is preliminary data.</text>
</comment>
<comment type="similarity">
    <text evidence="2 7">Belongs to the SEC5 family.</text>
</comment>
<gene>
    <name evidence="11" type="ORF">B4U79_12566</name>
</gene>
<evidence type="ECO:0000256" key="1">
    <source>
        <dbReference type="ARBA" id="ARBA00002660"/>
    </source>
</evidence>
<evidence type="ECO:0000313" key="11">
    <source>
        <dbReference type="EMBL" id="RWS10702.1"/>
    </source>
</evidence>
<dbReference type="GO" id="GO:0006887">
    <property type="term" value="P:exocytosis"/>
    <property type="evidence" value="ECO:0007669"/>
    <property type="project" value="UniProtKB-KW"/>
</dbReference>
<dbReference type="AlphaFoldDB" id="A0A3S3PYX3"/>